<proteinExistence type="predicted"/>
<dbReference type="Pfam" id="PF13715">
    <property type="entry name" value="CarbopepD_reg_2"/>
    <property type="match status" value="1"/>
</dbReference>
<accession>A0ABS9SL67</accession>
<dbReference type="EMBL" id="JAKWBL010000003">
    <property type="protein sequence ID" value="MCH5599127.1"/>
    <property type="molecule type" value="Genomic_DNA"/>
</dbReference>
<dbReference type="SUPFAM" id="SSF49464">
    <property type="entry name" value="Carboxypeptidase regulatory domain-like"/>
    <property type="match status" value="1"/>
</dbReference>
<sequence>MIKRLLCFSMMKNDFFLRYMFLLACFLSIYGTATSQSVAIIGTVTDTSGRLMDGVSITVVNKQRVGTATDKNGRFILEVASGDSLRFSYVGYSDQNVAVTESTRELNIIMTPSVFQAGEEVIVTAFGRKERKEALVGSVTSIQPEDLKIPASNLTTAMAGQIAGMIAYQRTGQPGQDNAAFLYAALQLLVTNKILLS</sequence>
<dbReference type="Proteomes" id="UP001202248">
    <property type="component" value="Unassembled WGS sequence"/>
</dbReference>
<evidence type="ECO:0000313" key="1">
    <source>
        <dbReference type="EMBL" id="MCH5599127.1"/>
    </source>
</evidence>
<dbReference type="SUPFAM" id="SSF56935">
    <property type="entry name" value="Porins"/>
    <property type="match status" value="1"/>
</dbReference>
<protein>
    <submittedName>
        <fullName evidence="1">Carboxypeptidase-like regulatory domain-containing protein</fullName>
    </submittedName>
</protein>
<keyword evidence="2" id="KW-1185">Reference proteome</keyword>
<organism evidence="1 2">
    <name type="scientific">Niabella ginsengisoli</name>
    <dbReference type="NCBI Taxonomy" id="522298"/>
    <lineage>
        <taxon>Bacteria</taxon>
        <taxon>Pseudomonadati</taxon>
        <taxon>Bacteroidota</taxon>
        <taxon>Chitinophagia</taxon>
        <taxon>Chitinophagales</taxon>
        <taxon>Chitinophagaceae</taxon>
        <taxon>Niabella</taxon>
    </lineage>
</organism>
<dbReference type="InterPro" id="IPR008969">
    <property type="entry name" value="CarboxyPept-like_regulatory"/>
</dbReference>
<name>A0ABS9SL67_9BACT</name>
<reference evidence="1 2" key="1">
    <citation type="submission" date="2022-02" db="EMBL/GenBank/DDBJ databases">
        <authorList>
            <person name="Min J."/>
        </authorList>
    </citation>
    <scope>NUCLEOTIDE SEQUENCE [LARGE SCALE GENOMIC DNA]</scope>
    <source>
        <strain evidence="1 2">GR10-1</strain>
    </source>
</reference>
<evidence type="ECO:0000313" key="2">
    <source>
        <dbReference type="Proteomes" id="UP001202248"/>
    </source>
</evidence>
<gene>
    <name evidence="1" type="ORF">MKP09_15035</name>
</gene>
<comment type="caution">
    <text evidence="1">The sequence shown here is derived from an EMBL/GenBank/DDBJ whole genome shotgun (WGS) entry which is preliminary data.</text>
</comment>
<dbReference type="RefSeq" id="WP_240830805.1">
    <property type="nucleotide sequence ID" value="NZ_JAKWBL010000003.1"/>
</dbReference>
<dbReference type="Gene3D" id="2.60.40.1120">
    <property type="entry name" value="Carboxypeptidase-like, regulatory domain"/>
    <property type="match status" value="1"/>
</dbReference>